<keyword evidence="6" id="KW-1185">Reference proteome</keyword>
<name>A0ABP7RP85_9ACTN</name>
<organism evidence="5 6">
    <name type="scientific">Streptomyces plumbiresistens</name>
    <dbReference type="NCBI Taxonomy" id="511811"/>
    <lineage>
        <taxon>Bacteria</taxon>
        <taxon>Bacillati</taxon>
        <taxon>Actinomycetota</taxon>
        <taxon>Actinomycetes</taxon>
        <taxon>Kitasatosporales</taxon>
        <taxon>Streptomycetaceae</taxon>
        <taxon>Streptomyces</taxon>
    </lineage>
</organism>
<gene>
    <name evidence="5" type="ORF">GCM10022232_42390</name>
</gene>
<dbReference type="InterPro" id="IPR020843">
    <property type="entry name" value="ER"/>
</dbReference>
<dbReference type="EMBL" id="BAAAZX010000011">
    <property type="protein sequence ID" value="GAA3999941.1"/>
    <property type="molecule type" value="Genomic_DNA"/>
</dbReference>
<dbReference type="Pfam" id="PF08240">
    <property type="entry name" value="ADH_N"/>
    <property type="match status" value="1"/>
</dbReference>
<evidence type="ECO:0000313" key="5">
    <source>
        <dbReference type="EMBL" id="GAA3999941.1"/>
    </source>
</evidence>
<sequence>MASLAFAVGFTEFAGPDVLQVLELPTPEAGPGEARIRVHAATVNAVDALQRGGPSGPPDAQPPFLPGMEAAGVVDRMGPGSDADLRVGDRAMVIVLPNGTHGAYAEQLVVPPDSVVRAPHDATDAQAASLPTSAHEARVGSPSFAEDGVVEPLQAHGAGRHVVTSPPMPAVLVRYGEFAHQTGQPWVARVHGAQRAQMGHARRRRSTHPRTTSSWRSRRRGYGRSSDHHTGVAMRS</sequence>
<feature type="domain" description="Enoyl reductase (ER)" evidence="4">
    <location>
        <begin position="15"/>
        <end position="234"/>
    </location>
</feature>
<dbReference type="SMART" id="SM00829">
    <property type="entry name" value="PKS_ER"/>
    <property type="match status" value="1"/>
</dbReference>
<dbReference type="Gene3D" id="3.90.180.10">
    <property type="entry name" value="Medium-chain alcohol dehydrogenases, catalytic domain"/>
    <property type="match status" value="1"/>
</dbReference>
<proteinExistence type="predicted"/>
<reference evidence="6" key="1">
    <citation type="journal article" date="2019" name="Int. J. Syst. Evol. Microbiol.">
        <title>The Global Catalogue of Microorganisms (GCM) 10K type strain sequencing project: providing services to taxonomists for standard genome sequencing and annotation.</title>
        <authorList>
            <consortium name="The Broad Institute Genomics Platform"/>
            <consortium name="The Broad Institute Genome Sequencing Center for Infectious Disease"/>
            <person name="Wu L."/>
            <person name="Ma J."/>
        </authorList>
    </citation>
    <scope>NUCLEOTIDE SEQUENCE [LARGE SCALE GENOMIC DNA]</scope>
    <source>
        <strain evidence="6">JCM 16924</strain>
    </source>
</reference>
<dbReference type="InterPro" id="IPR013154">
    <property type="entry name" value="ADH-like_N"/>
</dbReference>
<comment type="caution">
    <text evidence="5">The sequence shown here is derived from an EMBL/GenBank/DDBJ whole genome shotgun (WGS) entry which is preliminary data.</text>
</comment>
<keyword evidence="2" id="KW-0560">Oxidoreductase</keyword>
<dbReference type="InterPro" id="IPR011032">
    <property type="entry name" value="GroES-like_sf"/>
</dbReference>
<dbReference type="PANTHER" id="PTHR48106">
    <property type="entry name" value="QUINONE OXIDOREDUCTASE PIG3-RELATED"/>
    <property type="match status" value="1"/>
</dbReference>
<dbReference type="Proteomes" id="UP001500456">
    <property type="component" value="Unassembled WGS sequence"/>
</dbReference>
<evidence type="ECO:0000256" key="1">
    <source>
        <dbReference type="ARBA" id="ARBA00022857"/>
    </source>
</evidence>
<protein>
    <recommendedName>
        <fullName evidence="4">Enoyl reductase (ER) domain-containing protein</fullName>
    </recommendedName>
</protein>
<feature type="region of interest" description="Disordered" evidence="3">
    <location>
        <begin position="196"/>
        <end position="236"/>
    </location>
</feature>
<dbReference type="SUPFAM" id="SSF50129">
    <property type="entry name" value="GroES-like"/>
    <property type="match status" value="1"/>
</dbReference>
<dbReference type="PANTHER" id="PTHR48106:SF18">
    <property type="entry name" value="QUINONE OXIDOREDUCTASE PIG3"/>
    <property type="match status" value="1"/>
</dbReference>
<evidence type="ECO:0000256" key="2">
    <source>
        <dbReference type="ARBA" id="ARBA00023002"/>
    </source>
</evidence>
<evidence type="ECO:0000259" key="4">
    <source>
        <dbReference type="SMART" id="SM00829"/>
    </source>
</evidence>
<keyword evidence="1" id="KW-0521">NADP</keyword>
<evidence type="ECO:0000313" key="6">
    <source>
        <dbReference type="Proteomes" id="UP001500456"/>
    </source>
</evidence>
<accession>A0ABP7RP85</accession>
<evidence type="ECO:0000256" key="3">
    <source>
        <dbReference type="SAM" id="MobiDB-lite"/>
    </source>
</evidence>